<feature type="domain" description="Glutathione S-transferase C-terminal" evidence="1">
    <location>
        <begin position="77"/>
        <end position="121"/>
    </location>
</feature>
<dbReference type="EMBL" id="PNXY01000050">
    <property type="protein sequence ID" value="PMS21092.1"/>
    <property type="molecule type" value="Genomic_DNA"/>
</dbReference>
<gene>
    <name evidence="2" type="ORF">C0Z16_34100</name>
</gene>
<dbReference type="RefSeq" id="WP_102636409.1">
    <property type="nucleotide sequence ID" value="NZ_CADIJZ010000050.1"/>
</dbReference>
<protein>
    <recommendedName>
        <fullName evidence="1">Glutathione S-transferase C-terminal domain-containing protein</fullName>
    </recommendedName>
</protein>
<evidence type="ECO:0000259" key="1">
    <source>
        <dbReference type="Pfam" id="PF00043"/>
    </source>
</evidence>
<comment type="caution">
    <text evidence="2">The sequence shown here is derived from an EMBL/GenBank/DDBJ whole genome shotgun (WGS) entry which is preliminary data.</text>
</comment>
<reference evidence="2 3" key="1">
    <citation type="submission" date="2018-01" db="EMBL/GenBank/DDBJ databases">
        <title>Whole genome analyses suggest that Burkholderia sensu lato contains two further novel genera in the rhizoxinica-symbiotica group Mycetohabitans gen. nov., and Trinickia gen. nov.: implications for the evolution of diazotrophy and nodulation in the Burkholderiaceae.</title>
        <authorList>
            <person name="Estrada-de los Santos P."/>
            <person name="Palmer M."/>
            <person name="Chavez-Ramirez B."/>
            <person name="Beukes C."/>
            <person name="Steenkamp E.T."/>
            <person name="Hirsch A.M."/>
            <person name="Manyaka P."/>
            <person name="Maluk M."/>
            <person name="Lafos M."/>
            <person name="Crook M."/>
            <person name="Gross E."/>
            <person name="Simon M.F."/>
            <person name="Bueno dos Reis Junior F."/>
            <person name="Poole P.S."/>
            <person name="Venter S.N."/>
            <person name="James E.K."/>
        </authorList>
    </citation>
    <scope>NUCLEOTIDE SEQUENCE [LARGE SCALE GENOMIC DNA]</scope>
    <source>
        <strain evidence="2 3">WSM 3937</strain>
    </source>
</reference>
<keyword evidence="3" id="KW-1185">Reference proteome</keyword>
<organism evidence="2 3">
    <name type="scientific">Paraburkholderia rhynchosiae</name>
    <dbReference type="NCBI Taxonomy" id="487049"/>
    <lineage>
        <taxon>Bacteria</taxon>
        <taxon>Pseudomonadati</taxon>
        <taxon>Pseudomonadota</taxon>
        <taxon>Betaproteobacteria</taxon>
        <taxon>Burkholderiales</taxon>
        <taxon>Burkholderiaceae</taxon>
        <taxon>Paraburkholderia</taxon>
    </lineage>
</organism>
<name>A0ABX4UUY7_9BURK</name>
<dbReference type="Gene3D" id="1.20.1050.10">
    <property type="match status" value="1"/>
</dbReference>
<evidence type="ECO:0000313" key="2">
    <source>
        <dbReference type="EMBL" id="PMS21092.1"/>
    </source>
</evidence>
<dbReference type="InterPro" id="IPR036282">
    <property type="entry name" value="Glutathione-S-Trfase_C_sf"/>
</dbReference>
<dbReference type="InterPro" id="IPR004046">
    <property type="entry name" value="GST_C"/>
</dbReference>
<dbReference type="SUPFAM" id="SSF47616">
    <property type="entry name" value="GST C-terminal domain-like"/>
    <property type="match status" value="1"/>
</dbReference>
<dbReference type="Proteomes" id="UP000235659">
    <property type="component" value="Unassembled WGS sequence"/>
</dbReference>
<accession>A0ABX4UUY7</accession>
<sequence length="149" mass="16550">MLTVGWLTFGSRAACEKLPLWTTRTNTRTASNLSTTFIPQKNRRHNGFGSYVFIPTRCRSSLADKATADTSINSRQGRAFIVGNTLTFADIDIAGPCSQVDRAKFPFKEFPNLIAWHDSLLQSSPAWAETKADVDNRMETFLASMGVKL</sequence>
<evidence type="ECO:0000313" key="3">
    <source>
        <dbReference type="Proteomes" id="UP000235659"/>
    </source>
</evidence>
<dbReference type="Pfam" id="PF00043">
    <property type="entry name" value="GST_C"/>
    <property type="match status" value="1"/>
</dbReference>
<proteinExistence type="predicted"/>